<sequence length="261" mass="29144">MAPEVVLCETFRDNPYDYKADIWSLGITLIELAEMDPPNHEMTPMRVLLKIQKQDPPTLSQPSKWSKQFNDFLTKCLVKDPQKRASAKELLEHPFICNACDSRPLRELISEHKAEVFEEVTEEVTEDDDEVPSGLSSSHMSVNSEAGGDSGSNLSDVSDTSGSKTEGPSLKSTCDSITDLSENSRQISKNLKDQHVKHMAPKYPEVETKSLQRHKSKEDVSCARKESLKKAQSTPSLLENETLLPRKPAAPKVPKQISPTR</sequence>
<dbReference type="PANTHER" id="PTHR46538:SF3">
    <property type="entry name" value="PROTEIN KINASE DOMAIN-CONTAINING PROTEIN"/>
    <property type="match status" value="1"/>
</dbReference>
<name>A0A087TBK8_STEMI</name>
<feature type="compositionally biased region" description="Polar residues" evidence="1">
    <location>
        <begin position="134"/>
        <end position="144"/>
    </location>
</feature>
<dbReference type="SUPFAM" id="SSF56112">
    <property type="entry name" value="Protein kinase-like (PK-like)"/>
    <property type="match status" value="1"/>
</dbReference>
<evidence type="ECO:0000313" key="4">
    <source>
        <dbReference type="Proteomes" id="UP000054359"/>
    </source>
</evidence>
<dbReference type="GO" id="GO:0005524">
    <property type="term" value="F:ATP binding"/>
    <property type="evidence" value="ECO:0007669"/>
    <property type="project" value="InterPro"/>
</dbReference>
<feature type="compositionally biased region" description="Acidic residues" evidence="1">
    <location>
        <begin position="119"/>
        <end position="131"/>
    </location>
</feature>
<protein>
    <recommendedName>
        <fullName evidence="2">Protein kinase domain-containing protein</fullName>
    </recommendedName>
</protein>
<evidence type="ECO:0000259" key="2">
    <source>
        <dbReference type="PROSITE" id="PS50011"/>
    </source>
</evidence>
<feature type="region of interest" description="Disordered" evidence="1">
    <location>
        <begin position="119"/>
        <end position="261"/>
    </location>
</feature>
<feature type="non-terminal residue" evidence="3">
    <location>
        <position position="261"/>
    </location>
</feature>
<dbReference type="Proteomes" id="UP000054359">
    <property type="component" value="Unassembled WGS sequence"/>
</dbReference>
<dbReference type="InterPro" id="IPR051585">
    <property type="entry name" value="STE20_Ser/Thr_Kinases"/>
</dbReference>
<dbReference type="STRING" id="407821.A0A087TBK8"/>
<dbReference type="InterPro" id="IPR011009">
    <property type="entry name" value="Kinase-like_dom_sf"/>
</dbReference>
<feature type="compositionally biased region" description="Polar residues" evidence="1">
    <location>
        <begin position="230"/>
        <end position="239"/>
    </location>
</feature>
<evidence type="ECO:0000313" key="3">
    <source>
        <dbReference type="EMBL" id="KFM62497.1"/>
    </source>
</evidence>
<dbReference type="PANTHER" id="PTHR46538">
    <property type="entry name" value="PROTEIN KINASE DOMAIN-CONTAINING PROTEIN"/>
    <property type="match status" value="1"/>
</dbReference>
<dbReference type="GO" id="GO:0004672">
    <property type="term" value="F:protein kinase activity"/>
    <property type="evidence" value="ECO:0007669"/>
    <property type="project" value="InterPro"/>
</dbReference>
<feature type="compositionally biased region" description="Basic and acidic residues" evidence="1">
    <location>
        <begin position="204"/>
        <end position="229"/>
    </location>
</feature>
<organism evidence="3 4">
    <name type="scientific">Stegodyphus mimosarum</name>
    <name type="common">African social velvet spider</name>
    <dbReference type="NCBI Taxonomy" id="407821"/>
    <lineage>
        <taxon>Eukaryota</taxon>
        <taxon>Metazoa</taxon>
        <taxon>Ecdysozoa</taxon>
        <taxon>Arthropoda</taxon>
        <taxon>Chelicerata</taxon>
        <taxon>Arachnida</taxon>
        <taxon>Araneae</taxon>
        <taxon>Araneomorphae</taxon>
        <taxon>Entelegynae</taxon>
        <taxon>Eresoidea</taxon>
        <taxon>Eresidae</taxon>
        <taxon>Stegodyphus</taxon>
    </lineage>
</organism>
<reference evidence="3 4" key="1">
    <citation type="submission" date="2013-11" db="EMBL/GenBank/DDBJ databases">
        <title>Genome sequencing of Stegodyphus mimosarum.</title>
        <authorList>
            <person name="Bechsgaard J."/>
        </authorList>
    </citation>
    <scope>NUCLEOTIDE SEQUENCE [LARGE SCALE GENOMIC DNA]</scope>
</reference>
<dbReference type="EMBL" id="KK114457">
    <property type="protein sequence ID" value="KFM62497.1"/>
    <property type="molecule type" value="Genomic_DNA"/>
</dbReference>
<evidence type="ECO:0000256" key="1">
    <source>
        <dbReference type="SAM" id="MobiDB-lite"/>
    </source>
</evidence>
<keyword evidence="4" id="KW-1185">Reference proteome</keyword>
<dbReference type="Gene3D" id="1.10.510.10">
    <property type="entry name" value="Transferase(Phosphotransferase) domain 1"/>
    <property type="match status" value="1"/>
</dbReference>
<dbReference type="OrthoDB" id="6506126at2759"/>
<gene>
    <name evidence="3" type="ORF">X975_21250</name>
</gene>
<dbReference type="Pfam" id="PF00069">
    <property type="entry name" value="Pkinase"/>
    <property type="match status" value="1"/>
</dbReference>
<dbReference type="PROSITE" id="PS50011">
    <property type="entry name" value="PROTEIN_KINASE_DOM"/>
    <property type="match status" value="1"/>
</dbReference>
<feature type="compositionally biased region" description="Polar residues" evidence="1">
    <location>
        <begin position="151"/>
        <end position="189"/>
    </location>
</feature>
<dbReference type="InterPro" id="IPR000719">
    <property type="entry name" value="Prot_kinase_dom"/>
</dbReference>
<accession>A0A087TBK8</accession>
<proteinExistence type="predicted"/>
<dbReference type="AlphaFoldDB" id="A0A087TBK8"/>
<feature type="domain" description="Protein kinase" evidence="2">
    <location>
        <begin position="1"/>
        <end position="96"/>
    </location>
</feature>